<evidence type="ECO:0000256" key="7">
    <source>
        <dbReference type="ARBA" id="ARBA00023157"/>
    </source>
</evidence>
<dbReference type="Gene3D" id="1.10.510.10">
    <property type="entry name" value="Transferase(Phosphotransferase) domain 1"/>
    <property type="match status" value="1"/>
</dbReference>
<dbReference type="GO" id="GO:0005524">
    <property type="term" value="F:ATP binding"/>
    <property type="evidence" value="ECO:0007669"/>
    <property type="project" value="UniProtKB-KW"/>
</dbReference>
<accession>A0AAD8TTP3</accession>
<dbReference type="GO" id="GO:0005886">
    <property type="term" value="C:plasma membrane"/>
    <property type="evidence" value="ECO:0007669"/>
    <property type="project" value="TreeGrafter"/>
</dbReference>
<dbReference type="GO" id="GO:0004674">
    <property type="term" value="F:protein serine/threonine kinase activity"/>
    <property type="evidence" value="ECO:0007669"/>
    <property type="project" value="UniProtKB-KW"/>
</dbReference>
<dbReference type="InterPro" id="IPR025287">
    <property type="entry name" value="WAK_GUB"/>
</dbReference>
<protein>
    <recommendedName>
        <fullName evidence="10">Protein kinase domain-containing protein</fullName>
    </recommendedName>
</protein>
<dbReference type="InterPro" id="IPR000719">
    <property type="entry name" value="Prot_kinase_dom"/>
</dbReference>
<gene>
    <name evidence="11" type="ORF">QYE76_008656</name>
</gene>
<comment type="subcellular location">
    <subcellularLocation>
        <location evidence="1">Membrane</location>
        <topology evidence="1">Single-pass type I membrane protein</topology>
    </subcellularLocation>
</comment>
<dbReference type="SMART" id="SM00220">
    <property type="entry name" value="S_TKc"/>
    <property type="match status" value="1"/>
</dbReference>
<evidence type="ECO:0000256" key="9">
    <source>
        <dbReference type="SAM" id="SignalP"/>
    </source>
</evidence>
<dbReference type="FunFam" id="1.10.510.10:FF:000606">
    <property type="entry name" value="Wall-associated receptor kinase 3"/>
    <property type="match status" value="1"/>
</dbReference>
<proteinExistence type="predicted"/>
<dbReference type="InterPro" id="IPR008271">
    <property type="entry name" value="Ser/Thr_kinase_AS"/>
</dbReference>
<dbReference type="InterPro" id="IPR011009">
    <property type="entry name" value="Kinase-like_dom_sf"/>
</dbReference>
<organism evidence="11 12">
    <name type="scientific">Lolium multiflorum</name>
    <name type="common">Italian ryegrass</name>
    <name type="synonym">Lolium perenne subsp. multiflorum</name>
    <dbReference type="NCBI Taxonomy" id="4521"/>
    <lineage>
        <taxon>Eukaryota</taxon>
        <taxon>Viridiplantae</taxon>
        <taxon>Streptophyta</taxon>
        <taxon>Embryophyta</taxon>
        <taxon>Tracheophyta</taxon>
        <taxon>Spermatophyta</taxon>
        <taxon>Magnoliopsida</taxon>
        <taxon>Liliopsida</taxon>
        <taxon>Poales</taxon>
        <taxon>Poaceae</taxon>
        <taxon>BOP clade</taxon>
        <taxon>Pooideae</taxon>
        <taxon>Poodae</taxon>
        <taxon>Poeae</taxon>
        <taxon>Poeae Chloroplast Group 2 (Poeae type)</taxon>
        <taxon>Loliodinae</taxon>
        <taxon>Loliinae</taxon>
        <taxon>Lolium</taxon>
    </lineage>
</organism>
<feature type="signal peptide" evidence="9">
    <location>
        <begin position="1"/>
        <end position="28"/>
    </location>
</feature>
<dbReference type="SMART" id="SM00181">
    <property type="entry name" value="EGF"/>
    <property type="match status" value="2"/>
</dbReference>
<evidence type="ECO:0000256" key="8">
    <source>
        <dbReference type="ARBA" id="ARBA00023180"/>
    </source>
</evidence>
<keyword evidence="2" id="KW-0418">Kinase</keyword>
<dbReference type="InterPro" id="IPR018097">
    <property type="entry name" value="EGF_Ca-bd_CS"/>
</dbReference>
<dbReference type="Proteomes" id="UP001231189">
    <property type="component" value="Unassembled WGS sequence"/>
</dbReference>
<dbReference type="InterPro" id="IPR001881">
    <property type="entry name" value="EGF-like_Ca-bd_dom"/>
</dbReference>
<evidence type="ECO:0000256" key="3">
    <source>
        <dbReference type="ARBA" id="ARBA00022679"/>
    </source>
</evidence>
<dbReference type="Gene3D" id="3.30.200.20">
    <property type="entry name" value="Phosphorylase Kinase, domain 1"/>
    <property type="match status" value="1"/>
</dbReference>
<keyword evidence="5" id="KW-0547">Nucleotide-binding</keyword>
<dbReference type="InterPro" id="IPR045274">
    <property type="entry name" value="WAK-like"/>
</dbReference>
<reference evidence="11" key="1">
    <citation type="submission" date="2023-07" db="EMBL/GenBank/DDBJ databases">
        <title>A chromosome-level genome assembly of Lolium multiflorum.</title>
        <authorList>
            <person name="Chen Y."/>
            <person name="Copetti D."/>
            <person name="Kolliker R."/>
            <person name="Studer B."/>
        </authorList>
    </citation>
    <scope>NUCLEOTIDE SEQUENCE</scope>
    <source>
        <strain evidence="11">02402/16</strain>
        <tissue evidence="11">Leaf</tissue>
    </source>
</reference>
<feature type="domain" description="Protein kinase" evidence="10">
    <location>
        <begin position="407"/>
        <end position="672"/>
    </location>
</feature>
<keyword evidence="12" id="KW-1185">Reference proteome</keyword>
<comment type="caution">
    <text evidence="11">The sequence shown here is derived from an EMBL/GenBank/DDBJ whole genome shotgun (WGS) entry which is preliminary data.</text>
</comment>
<dbReference type="AlphaFoldDB" id="A0AAD8TTP3"/>
<dbReference type="PROSITE" id="PS01187">
    <property type="entry name" value="EGF_CA"/>
    <property type="match status" value="1"/>
</dbReference>
<sequence length="680" mass="73486">MATMSSSKFPSRVLLPLILLLLAASADHRTPGAYAAALPITRPGCPDKCGDVLIPFPFGIGSGCFLQGFEVTCNNTFTPPRAFITNRELDDPSAKWPYGGVFQDVAEIVYLTGNSEDSKPSSSKTVSVPLELFSISVADNQARGYGAISSDCTTATAEHLYKYQGTVFDSYADAPDGTFLLSASGNVLIGVGNSVEPVLTQRVGATSSFWASCVSKGTGYLQLPANGSCGGRGCCQTPVAEEAVADSRRAFSVALYPRNDGDPAQVACNYGMLVEKNWYNFSTTDMNGYETLPKRFPRGIPFVMDFAIRNSGACPAQGQLPPAGYACVSDNSYCANATNGLGYVCKCSHNYEGNPYFKVGCQDINECEHPEKYRCDGICKNKPGDYDCLCKAGMKGDAKKGNCTEKFPTAAKAVVGGFGEVYKGIVGDEIVAVKKPINGSILENDQFANEVIIQSQVIHRNIVRLIGCCLDVDIPMLVYEFLSNGSLDDILHSNNMGPLNLDARLKIAAESADGLAYMHSKTSTKILHGDVKPANILLDDNMLPKISDFGISRLIPRDKEHAASVIGDMSYMDPVYLQTGLLTEKSDVYSFGVVLLELISRKKATHSDNYKLVNSYLEDHKKGKKSTELFDKDIAAEGDLEILDSIAVLAVECLNLDVDQRPAMTEVAHRLLMLYQSRSS</sequence>
<dbReference type="PROSITE" id="PS50011">
    <property type="entry name" value="PROTEIN_KINASE_DOM"/>
    <property type="match status" value="1"/>
</dbReference>
<dbReference type="PROSITE" id="PS00108">
    <property type="entry name" value="PROTEIN_KINASE_ST"/>
    <property type="match status" value="1"/>
</dbReference>
<evidence type="ECO:0000256" key="1">
    <source>
        <dbReference type="ARBA" id="ARBA00004479"/>
    </source>
</evidence>
<dbReference type="Pfam" id="PF00069">
    <property type="entry name" value="Pkinase"/>
    <property type="match status" value="1"/>
</dbReference>
<dbReference type="Gene3D" id="2.10.25.10">
    <property type="entry name" value="Laminin"/>
    <property type="match status" value="1"/>
</dbReference>
<dbReference type="InterPro" id="IPR000742">
    <property type="entry name" value="EGF"/>
</dbReference>
<dbReference type="SUPFAM" id="SSF57196">
    <property type="entry name" value="EGF/Laminin"/>
    <property type="match status" value="1"/>
</dbReference>
<dbReference type="PANTHER" id="PTHR27005">
    <property type="entry name" value="WALL-ASSOCIATED RECEPTOR KINASE-LIKE 21"/>
    <property type="match status" value="1"/>
</dbReference>
<name>A0AAD8TTP3_LOLMU</name>
<dbReference type="SMART" id="SM00179">
    <property type="entry name" value="EGF_CA"/>
    <property type="match status" value="1"/>
</dbReference>
<dbReference type="SUPFAM" id="SSF56112">
    <property type="entry name" value="Protein kinase-like (PK-like)"/>
    <property type="match status" value="1"/>
</dbReference>
<evidence type="ECO:0000313" key="11">
    <source>
        <dbReference type="EMBL" id="KAK1691959.1"/>
    </source>
</evidence>
<dbReference type="GO" id="GO:0005509">
    <property type="term" value="F:calcium ion binding"/>
    <property type="evidence" value="ECO:0007669"/>
    <property type="project" value="InterPro"/>
</dbReference>
<evidence type="ECO:0000256" key="5">
    <source>
        <dbReference type="ARBA" id="ARBA00022741"/>
    </source>
</evidence>
<dbReference type="GO" id="GO:0007166">
    <property type="term" value="P:cell surface receptor signaling pathway"/>
    <property type="evidence" value="ECO:0007669"/>
    <property type="project" value="InterPro"/>
</dbReference>
<keyword evidence="4 9" id="KW-0732">Signal</keyword>
<keyword evidence="3" id="KW-0808">Transferase</keyword>
<evidence type="ECO:0000256" key="4">
    <source>
        <dbReference type="ARBA" id="ARBA00022729"/>
    </source>
</evidence>
<dbReference type="GO" id="GO:0030247">
    <property type="term" value="F:polysaccharide binding"/>
    <property type="evidence" value="ECO:0007669"/>
    <property type="project" value="InterPro"/>
</dbReference>
<dbReference type="Pfam" id="PF13947">
    <property type="entry name" value="GUB_WAK_bind"/>
    <property type="match status" value="1"/>
</dbReference>
<feature type="chain" id="PRO_5042285418" description="Protein kinase domain-containing protein" evidence="9">
    <location>
        <begin position="29"/>
        <end position="680"/>
    </location>
</feature>
<dbReference type="PANTHER" id="PTHR27005:SF468">
    <property type="entry name" value="OS01G0310500 PROTEIN"/>
    <property type="match status" value="1"/>
</dbReference>
<keyword evidence="8" id="KW-0325">Glycoprotein</keyword>
<evidence type="ECO:0000259" key="10">
    <source>
        <dbReference type="PROSITE" id="PS50011"/>
    </source>
</evidence>
<evidence type="ECO:0000256" key="2">
    <source>
        <dbReference type="ARBA" id="ARBA00022527"/>
    </source>
</evidence>
<dbReference type="EMBL" id="JAUUTY010000001">
    <property type="protein sequence ID" value="KAK1691959.1"/>
    <property type="molecule type" value="Genomic_DNA"/>
</dbReference>
<keyword evidence="2" id="KW-0723">Serine/threonine-protein kinase</keyword>
<dbReference type="CDD" id="cd00054">
    <property type="entry name" value="EGF_CA"/>
    <property type="match status" value="1"/>
</dbReference>
<keyword evidence="6" id="KW-0067">ATP-binding</keyword>
<evidence type="ECO:0000256" key="6">
    <source>
        <dbReference type="ARBA" id="ARBA00022840"/>
    </source>
</evidence>
<keyword evidence="7" id="KW-1015">Disulfide bond</keyword>
<evidence type="ECO:0000313" key="12">
    <source>
        <dbReference type="Proteomes" id="UP001231189"/>
    </source>
</evidence>